<dbReference type="Proteomes" id="UP000033101">
    <property type="component" value="Chromosome"/>
</dbReference>
<keyword evidence="1" id="KW-0812">Transmembrane</keyword>
<dbReference type="EMBL" id="CP009516">
    <property type="protein sequence ID" value="AKB77435.1"/>
    <property type="molecule type" value="Genomic_DNA"/>
</dbReference>
<dbReference type="KEGG" id="mhor:MSHOH_0952"/>
<name>A0A0E3WSV7_9EURY</name>
<sequence length="72" mass="7713">MEGEYLNKKRVTVKFFILAAVVAFSGFVVAEARIVIAAETKLSETIVGGLFTGVATTLPESSLPLRQSGREP</sequence>
<dbReference type="HOGENOM" id="CLU_2712835_0_0_2"/>
<evidence type="ECO:0000313" key="2">
    <source>
        <dbReference type="EMBL" id="AKB77435.1"/>
    </source>
</evidence>
<proteinExistence type="predicted"/>
<keyword evidence="3" id="KW-1185">Reference proteome</keyword>
<keyword evidence="1" id="KW-0472">Membrane</keyword>
<dbReference type="RefSeq" id="WP_052730718.1">
    <property type="nucleotide sequence ID" value="NZ_CP009516.1"/>
</dbReference>
<accession>A0A0E3WSV7</accession>
<evidence type="ECO:0000313" key="3">
    <source>
        <dbReference type="Proteomes" id="UP000033101"/>
    </source>
</evidence>
<organism evidence="2 3">
    <name type="scientific">Methanosarcina horonobensis HB-1 = JCM 15518</name>
    <dbReference type="NCBI Taxonomy" id="1434110"/>
    <lineage>
        <taxon>Archaea</taxon>
        <taxon>Methanobacteriati</taxon>
        <taxon>Methanobacteriota</taxon>
        <taxon>Stenosarchaea group</taxon>
        <taxon>Methanomicrobia</taxon>
        <taxon>Methanosarcinales</taxon>
        <taxon>Methanosarcinaceae</taxon>
        <taxon>Methanosarcina</taxon>
    </lineage>
</organism>
<keyword evidence="1" id="KW-1133">Transmembrane helix</keyword>
<reference evidence="2 3" key="1">
    <citation type="submission" date="2014-07" db="EMBL/GenBank/DDBJ databases">
        <title>Methanogenic archaea and the global carbon cycle.</title>
        <authorList>
            <person name="Henriksen J.R."/>
            <person name="Luke J."/>
            <person name="Reinhart S."/>
            <person name="Benedict M.N."/>
            <person name="Youngblut N.D."/>
            <person name="Metcalf M.E."/>
            <person name="Whitaker R.J."/>
            <person name="Metcalf W.W."/>
        </authorList>
    </citation>
    <scope>NUCLEOTIDE SEQUENCE [LARGE SCALE GENOMIC DNA]</scope>
    <source>
        <strain evidence="2 3">HB-1</strain>
    </source>
</reference>
<evidence type="ECO:0000256" key="1">
    <source>
        <dbReference type="SAM" id="Phobius"/>
    </source>
</evidence>
<dbReference type="AlphaFoldDB" id="A0A0E3WSV7"/>
<dbReference type="PATRIC" id="fig|1434110.4.peg.1184"/>
<gene>
    <name evidence="2" type="ORF">MSHOH_0952</name>
</gene>
<feature type="transmembrane region" description="Helical" evidence="1">
    <location>
        <begin position="15"/>
        <end position="36"/>
    </location>
</feature>
<protein>
    <submittedName>
        <fullName evidence="2">Uncharacterized protein</fullName>
    </submittedName>
</protein>
<dbReference type="GeneID" id="25419381"/>